<name>A0ACB9HT26_9ASTR</name>
<gene>
    <name evidence="1" type="ORF">L1987_34270</name>
</gene>
<reference evidence="1 2" key="2">
    <citation type="journal article" date="2022" name="Mol. Ecol. Resour.">
        <title>The genomes of chicory, endive, great burdock and yacon provide insights into Asteraceae paleo-polyploidization history and plant inulin production.</title>
        <authorList>
            <person name="Fan W."/>
            <person name="Wang S."/>
            <person name="Wang H."/>
            <person name="Wang A."/>
            <person name="Jiang F."/>
            <person name="Liu H."/>
            <person name="Zhao H."/>
            <person name="Xu D."/>
            <person name="Zhang Y."/>
        </authorList>
    </citation>
    <scope>NUCLEOTIDE SEQUENCE [LARGE SCALE GENOMIC DNA]</scope>
    <source>
        <strain evidence="2">cv. Yunnan</strain>
        <tissue evidence="1">Leaves</tissue>
    </source>
</reference>
<organism evidence="1 2">
    <name type="scientific">Smallanthus sonchifolius</name>
    <dbReference type="NCBI Taxonomy" id="185202"/>
    <lineage>
        <taxon>Eukaryota</taxon>
        <taxon>Viridiplantae</taxon>
        <taxon>Streptophyta</taxon>
        <taxon>Embryophyta</taxon>
        <taxon>Tracheophyta</taxon>
        <taxon>Spermatophyta</taxon>
        <taxon>Magnoliopsida</taxon>
        <taxon>eudicotyledons</taxon>
        <taxon>Gunneridae</taxon>
        <taxon>Pentapetalae</taxon>
        <taxon>asterids</taxon>
        <taxon>campanulids</taxon>
        <taxon>Asterales</taxon>
        <taxon>Asteraceae</taxon>
        <taxon>Asteroideae</taxon>
        <taxon>Heliantheae alliance</taxon>
        <taxon>Millerieae</taxon>
        <taxon>Smallanthus</taxon>
    </lineage>
</organism>
<accession>A0ACB9HT26</accession>
<evidence type="ECO:0000313" key="1">
    <source>
        <dbReference type="EMBL" id="KAI3798982.1"/>
    </source>
</evidence>
<protein>
    <submittedName>
        <fullName evidence="1">Uncharacterized protein</fullName>
    </submittedName>
</protein>
<dbReference type="Proteomes" id="UP001056120">
    <property type="component" value="Linkage Group LG11"/>
</dbReference>
<evidence type="ECO:0000313" key="2">
    <source>
        <dbReference type="Proteomes" id="UP001056120"/>
    </source>
</evidence>
<dbReference type="EMBL" id="CM042028">
    <property type="protein sequence ID" value="KAI3798982.1"/>
    <property type="molecule type" value="Genomic_DNA"/>
</dbReference>
<keyword evidence="2" id="KW-1185">Reference proteome</keyword>
<comment type="caution">
    <text evidence="1">The sequence shown here is derived from an EMBL/GenBank/DDBJ whole genome shotgun (WGS) entry which is preliminary data.</text>
</comment>
<proteinExistence type="predicted"/>
<sequence length="107" mass="12518">MIRHALIELELEPLQFMTESGIHDKGQIDRLPGTKMIHHGIINIFWKGKSLKQKRLSTLPVLQHLKQQVQYRDSDRKRPVHGYRTWFGDMTVGRYGSEALAPVWIKD</sequence>
<reference evidence="2" key="1">
    <citation type="journal article" date="2022" name="Mol. Ecol. Resour.">
        <title>The genomes of chicory, endive, great burdock and yacon provide insights into Asteraceae palaeo-polyploidization history and plant inulin production.</title>
        <authorList>
            <person name="Fan W."/>
            <person name="Wang S."/>
            <person name="Wang H."/>
            <person name="Wang A."/>
            <person name="Jiang F."/>
            <person name="Liu H."/>
            <person name="Zhao H."/>
            <person name="Xu D."/>
            <person name="Zhang Y."/>
        </authorList>
    </citation>
    <scope>NUCLEOTIDE SEQUENCE [LARGE SCALE GENOMIC DNA]</scope>
    <source>
        <strain evidence="2">cv. Yunnan</strain>
    </source>
</reference>